<evidence type="ECO:0000313" key="2">
    <source>
        <dbReference type="EMBL" id="GMN52211.1"/>
    </source>
</evidence>
<sequence length="124" mass="13799">MNIQQTNTKRREGRRQEEEEDKDKGEKGAKKKGLQENETVERENKKENGRQKREGEKASGQIGVGGHFRPITVQIISGRHGIKGKAVLTAIGGQNRPFTVSSHPACKATEGRKRNCTVQYCAVL</sequence>
<name>A0AA88DDK6_FICCA</name>
<comment type="caution">
    <text evidence="2">The sequence shown here is derived from an EMBL/GenBank/DDBJ whole genome shotgun (WGS) entry which is preliminary data.</text>
</comment>
<feature type="region of interest" description="Disordered" evidence="1">
    <location>
        <begin position="1"/>
        <end position="65"/>
    </location>
</feature>
<proteinExistence type="predicted"/>
<accession>A0AA88DDK6</accession>
<gene>
    <name evidence="2" type="ORF">TIFTF001_021348</name>
</gene>
<evidence type="ECO:0000313" key="3">
    <source>
        <dbReference type="Proteomes" id="UP001187192"/>
    </source>
</evidence>
<feature type="compositionally biased region" description="Basic and acidic residues" evidence="1">
    <location>
        <begin position="14"/>
        <end position="57"/>
    </location>
</feature>
<organism evidence="2 3">
    <name type="scientific">Ficus carica</name>
    <name type="common">Common fig</name>
    <dbReference type="NCBI Taxonomy" id="3494"/>
    <lineage>
        <taxon>Eukaryota</taxon>
        <taxon>Viridiplantae</taxon>
        <taxon>Streptophyta</taxon>
        <taxon>Embryophyta</taxon>
        <taxon>Tracheophyta</taxon>
        <taxon>Spermatophyta</taxon>
        <taxon>Magnoliopsida</taxon>
        <taxon>eudicotyledons</taxon>
        <taxon>Gunneridae</taxon>
        <taxon>Pentapetalae</taxon>
        <taxon>rosids</taxon>
        <taxon>fabids</taxon>
        <taxon>Rosales</taxon>
        <taxon>Moraceae</taxon>
        <taxon>Ficeae</taxon>
        <taxon>Ficus</taxon>
    </lineage>
</organism>
<dbReference type="Proteomes" id="UP001187192">
    <property type="component" value="Unassembled WGS sequence"/>
</dbReference>
<evidence type="ECO:0000256" key="1">
    <source>
        <dbReference type="SAM" id="MobiDB-lite"/>
    </source>
</evidence>
<reference evidence="2" key="1">
    <citation type="submission" date="2023-07" db="EMBL/GenBank/DDBJ databases">
        <title>draft genome sequence of fig (Ficus carica).</title>
        <authorList>
            <person name="Takahashi T."/>
            <person name="Nishimura K."/>
        </authorList>
    </citation>
    <scope>NUCLEOTIDE SEQUENCE</scope>
</reference>
<dbReference type="AlphaFoldDB" id="A0AA88DDK6"/>
<protein>
    <submittedName>
        <fullName evidence="2">Uncharacterized protein</fullName>
    </submittedName>
</protein>
<dbReference type="EMBL" id="BTGU01000041">
    <property type="protein sequence ID" value="GMN52211.1"/>
    <property type="molecule type" value="Genomic_DNA"/>
</dbReference>
<keyword evidence="3" id="KW-1185">Reference proteome</keyword>